<accession>A0A021VS77</accession>
<keyword evidence="3" id="KW-1185">Reference proteome</keyword>
<feature type="compositionally biased region" description="Low complexity" evidence="1">
    <location>
        <begin position="66"/>
        <end position="107"/>
    </location>
</feature>
<organism evidence="2 3">
    <name type="scientific">Actinotalea ferrariae CF5-4</name>
    <dbReference type="NCBI Taxonomy" id="948458"/>
    <lineage>
        <taxon>Bacteria</taxon>
        <taxon>Bacillati</taxon>
        <taxon>Actinomycetota</taxon>
        <taxon>Actinomycetes</taxon>
        <taxon>Micrococcales</taxon>
        <taxon>Cellulomonadaceae</taxon>
        <taxon>Actinotalea</taxon>
    </lineage>
</organism>
<comment type="caution">
    <text evidence="2">The sequence shown here is derived from an EMBL/GenBank/DDBJ whole genome shotgun (WGS) entry which is preliminary data.</text>
</comment>
<dbReference type="Proteomes" id="UP000019753">
    <property type="component" value="Unassembled WGS sequence"/>
</dbReference>
<name>A0A021VS77_9CELL</name>
<reference evidence="2 3" key="1">
    <citation type="submission" date="2014-01" db="EMBL/GenBank/DDBJ databases">
        <title>Actinotalea ferrariae CF5-4.</title>
        <authorList>
            <person name="Chen F."/>
            <person name="Li Y."/>
            <person name="Wang G."/>
        </authorList>
    </citation>
    <scope>NUCLEOTIDE SEQUENCE [LARGE SCALE GENOMIC DNA]</scope>
    <source>
        <strain evidence="2 3">CF5-4</strain>
    </source>
</reference>
<evidence type="ECO:0000313" key="2">
    <source>
        <dbReference type="EMBL" id="EYR62880.1"/>
    </source>
</evidence>
<feature type="region of interest" description="Disordered" evidence="1">
    <location>
        <begin position="37"/>
        <end position="107"/>
    </location>
</feature>
<gene>
    <name evidence="2" type="ORF">N866_04580</name>
</gene>
<evidence type="ECO:0000313" key="3">
    <source>
        <dbReference type="Proteomes" id="UP000019753"/>
    </source>
</evidence>
<feature type="compositionally biased region" description="Low complexity" evidence="1">
    <location>
        <begin position="38"/>
        <end position="58"/>
    </location>
</feature>
<dbReference type="EMBL" id="AXCW01000155">
    <property type="protein sequence ID" value="EYR62880.1"/>
    <property type="molecule type" value="Genomic_DNA"/>
</dbReference>
<sequence length="107" mass="10785">MTRPPVALTGEATWATTTSAAAARQVAGACRCTPCTCPTGASTPTRTRSPRRAAGPWSRRGRRGSPTRTPRQSSSSSPASSSPTPSGTARGRSTSPSSAAAPPCGSR</sequence>
<evidence type="ECO:0000256" key="1">
    <source>
        <dbReference type="SAM" id="MobiDB-lite"/>
    </source>
</evidence>
<protein>
    <submittedName>
        <fullName evidence="2">Uncharacterized protein</fullName>
    </submittedName>
</protein>
<proteinExistence type="predicted"/>
<dbReference type="AlphaFoldDB" id="A0A021VS77"/>